<keyword evidence="3 6" id="KW-0812">Transmembrane</keyword>
<comment type="subcellular location">
    <subcellularLocation>
        <location evidence="1">Membrane</location>
        <topology evidence="1">Multi-pass membrane protein</topology>
    </subcellularLocation>
</comment>
<evidence type="ECO:0000256" key="6">
    <source>
        <dbReference type="SAM" id="Phobius"/>
    </source>
</evidence>
<dbReference type="InterPro" id="IPR050638">
    <property type="entry name" value="AA-Vitamin_Transporters"/>
</dbReference>
<accession>A0A1L3MJC0</accession>
<name>A0A1L3MJC0_9MICO</name>
<dbReference type="Proteomes" id="UP000182938">
    <property type="component" value="Chromosome"/>
</dbReference>
<dbReference type="KEGG" id="jte:ASJ30_13395"/>
<keyword evidence="5 6" id="KW-0472">Membrane</keyword>
<evidence type="ECO:0000256" key="4">
    <source>
        <dbReference type="ARBA" id="ARBA00022989"/>
    </source>
</evidence>
<feature type="transmembrane region" description="Helical" evidence="6">
    <location>
        <begin position="213"/>
        <end position="233"/>
    </location>
</feature>
<dbReference type="InterPro" id="IPR037185">
    <property type="entry name" value="EmrE-like"/>
</dbReference>
<feature type="transmembrane region" description="Helical" evidence="6">
    <location>
        <begin position="69"/>
        <end position="88"/>
    </location>
</feature>
<dbReference type="Pfam" id="PF00892">
    <property type="entry name" value="EamA"/>
    <property type="match status" value="2"/>
</dbReference>
<dbReference type="PANTHER" id="PTHR32322:SF2">
    <property type="entry name" value="EAMA DOMAIN-CONTAINING PROTEIN"/>
    <property type="match status" value="1"/>
</dbReference>
<keyword evidence="4 6" id="KW-1133">Transmembrane helix</keyword>
<evidence type="ECO:0000256" key="3">
    <source>
        <dbReference type="ARBA" id="ARBA00022692"/>
    </source>
</evidence>
<evidence type="ECO:0000256" key="2">
    <source>
        <dbReference type="ARBA" id="ARBA00007362"/>
    </source>
</evidence>
<feature type="transmembrane region" description="Helical" evidence="6">
    <location>
        <begin position="186"/>
        <end position="207"/>
    </location>
</feature>
<proteinExistence type="inferred from homology"/>
<dbReference type="GO" id="GO:0016020">
    <property type="term" value="C:membrane"/>
    <property type="evidence" value="ECO:0007669"/>
    <property type="project" value="UniProtKB-SubCell"/>
</dbReference>
<dbReference type="AlphaFoldDB" id="A0A1L3MJC0"/>
<feature type="transmembrane region" description="Helical" evidence="6">
    <location>
        <begin position="269"/>
        <end position="287"/>
    </location>
</feature>
<reference evidence="8 9" key="1">
    <citation type="submission" date="2015-11" db="EMBL/GenBank/DDBJ databases">
        <authorList>
            <person name="Zhang Y."/>
            <person name="Guo Z."/>
        </authorList>
    </citation>
    <scope>NUCLEOTIDE SEQUENCE [LARGE SCALE GENOMIC DNA]</scope>
    <source>
        <strain evidence="8 9">YFY001</strain>
    </source>
</reference>
<feature type="domain" description="EamA" evidence="7">
    <location>
        <begin position="10"/>
        <end position="140"/>
    </location>
</feature>
<evidence type="ECO:0000313" key="8">
    <source>
        <dbReference type="EMBL" id="APH02400.1"/>
    </source>
</evidence>
<feature type="transmembrane region" description="Helical" evidence="6">
    <location>
        <begin position="39"/>
        <end position="57"/>
    </location>
</feature>
<feature type="transmembrane region" description="Helical" evidence="6">
    <location>
        <begin position="245"/>
        <end position="263"/>
    </location>
</feature>
<dbReference type="InterPro" id="IPR000620">
    <property type="entry name" value="EamA_dom"/>
</dbReference>
<dbReference type="EMBL" id="CP013290">
    <property type="protein sequence ID" value="APH02400.1"/>
    <property type="molecule type" value="Genomic_DNA"/>
</dbReference>
<evidence type="ECO:0000259" key="7">
    <source>
        <dbReference type="Pfam" id="PF00892"/>
    </source>
</evidence>
<dbReference type="RefSeq" id="WP_072625547.1">
    <property type="nucleotide sequence ID" value="NZ_CP013290.1"/>
</dbReference>
<feature type="domain" description="EamA" evidence="7">
    <location>
        <begin position="154"/>
        <end position="282"/>
    </location>
</feature>
<dbReference type="SUPFAM" id="SSF103481">
    <property type="entry name" value="Multidrug resistance efflux transporter EmrE"/>
    <property type="match status" value="2"/>
</dbReference>
<evidence type="ECO:0000256" key="1">
    <source>
        <dbReference type="ARBA" id="ARBA00004141"/>
    </source>
</evidence>
<gene>
    <name evidence="8" type="ORF">ASJ30_13395</name>
</gene>
<comment type="similarity">
    <text evidence="2">Belongs to the EamA transporter family.</text>
</comment>
<keyword evidence="9" id="KW-1185">Reference proteome</keyword>
<organism evidence="8 9">
    <name type="scientific">Janibacter indicus</name>
    <dbReference type="NCBI Taxonomy" id="857417"/>
    <lineage>
        <taxon>Bacteria</taxon>
        <taxon>Bacillati</taxon>
        <taxon>Actinomycetota</taxon>
        <taxon>Actinomycetes</taxon>
        <taxon>Micrococcales</taxon>
        <taxon>Intrasporangiaceae</taxon>
        <taxon>Janibacter</taxon>
    </lineage>
</organism>
<dbReference type="PANTHER" id="PTHR32322">
    <property type="entry name" value="INNER MEMBRANE TRANSPORTER"/>
    <property type="match status" value="1"/>
</dbReference>
<evidence type="ECO:0000313" key="9">
    <source>
        <dbReference type="Proteomes" id="UP000182938"/>
    </source>
</evidence>
<feature type="transmembrane region" description="Helical" evidence="6">
    <location>
        <begin position="154"/>
        <end position="174"/>
    </location>
</feature>
<feature type="transmembrane region" description="Helical" evidence="6">
    <location>
        <begin position="125"/>
        <end position="142"/>
    </location>
</feature>
<protein>
    <submittedName>
        <fullName evidence="8">Multidrug DMT transporter permease</fullName>
    </submittedName>
</protein>
<evidence type="ECO:0000256" key="5">
    <source>
        <dbReference type="ARBA" id="ARBA00023136"/>
    </source>
</evidence>
<feature type="transmembrane region" description="Helical" evidence="6">
    <location>
        <begin position="100"/>
        <end position="118"/>
    </location>
</feature>
<sequence length="315" mass="33133">MRAARDQSWLVAIAASLWGVSAIWRSPLAQEYPSVTVAFWEHVVLVLLIAPWVLPAVRRLGSTTARTQLSVIIIGAGSSALATVLFTAAFRVGDPITPQVLQKMQPLIAIALSAIVLREHIRPKFAAFALPALLGAWMLAFPDPLVTTVQSAQAALLATGAASLWAAGTVLGRLASAELNSRDLLVLRFTIGLITLGAVAGLTSTPLSLRWSAVPSIVPLAAISGLLALSLYYRALARTPASRATLAELAFPLTAAAVGLWLLDARLSSTQWIGFAILLVTISSLIIHENRSPRPAVAVASRASEAVPAVESHTG</sequence>